<protein>
    <submittedName>
        <fullName evidence="1">Uncharacterized protein</fullName>
    </submittedName>
</protein>
<reference evidence="2" key="2">
    <citation type="submission" date="2012-07" db="EMBL/GenBank/DDBJ databases">
        <title>Complete genome sequence of 'Candidatus Mycoplasma haemolamae'.</title>
        <authorList>
            <person name="Guimaraes A.M.S."/>
            <person name="Toth B."/>
            <person name="Santos A.P."/>
            <person name="Nascimento N.C."/>
            <person name="Sojka J.E."/>
            <person name="Messick J.B."/>
        </authorList>
    </citation>
    <scope>NUCLEOTIDE SEQUENCE [LARGE SCALE GENOMIC DNA]</scope>
    <source>
        <strain evidence="2">Purdue</strain>
    </source>
</reference>
<accession>I7BAZ4</accession>
<dbReference type="EMBL" id="CP003731">
    <property type="protein sequence ID" value="AFO52460.1"/>
    <property type="molecule type" value="Genomic_DNA"/>
</dbReference>
<evidence type="ECO:0000313" key="1">
    <source>
        <dbReference type="EMBL" id="AFO52460.1"/>
    </source>
</evidence>
<gene>
    <name evidence="1" type="ordered locus">MHLP_04400</name>
</gene>
<dbReference type="KEGG" id="mhl:MHLP_04400"/>
<dbReference type="PATRIC" id="fig|1212765.3.peg.1002"/>
<evidence type="ECO:0000313" key="2">
    <source>
        <dbReference type="Proteomes" id="UP000006502"/>
    </source>
</evidence>
<dbReference type="HOGENOM" id="CLU_157200_0_0_14"/>
<name>I7BAZ4_MYCHA</name>
<dbReference type="STRING" id="1212765.MHLP_04400"/>
<dbReference type="Proteomes" id="UP000006502">
    <property type="component" value="Chromosome"/>
</dbReference>
<sequence>MFLSIHPGIWGAFATLVTGMAANVAISSAYQANTLVTLDFDAVDADVITGQIDPNDKVKQKQRELFVSWERGRATWYIGNCWQKSKQVASNQKPVDEEACKKHRADYKNSPEVLKEDVSTNDLVEHLNKVKARVGIQVSVR</sequence>
<organism evidence="1 2">
    <name type="scientific">Mycoplasma haematolamae (strain Purdue)</name>
    <dbReference type="NCBI Taxonomy" id="1212765"/>
    <lineage>
        <taxon>Bacteria</taxon>
        <taxon>Bacillati</taxon>
        <taxon>Mycoplasmatota</taxon>
        <taxon>Mollicutes</taxon>
        <taxon>Mycoplasmataceae</taxon>
        <taxon>Mycoplasma</taxon>
    </lineage>
</organism>
<keyword evidence="2" id="KW-1185">Reference proteome</keyword>
<dbReference type="AlphaFoldDB" id="I7BAZ4"/>
<proteinExistence type="predicted"/>
<reference evidence="1 2" key="1">
    <citation type="journal article" date="2012" name="J. Bacteriol.">
        <title>Genome Sequence of "Candidatus Mycoplasma haemolamae" Strain Purdue, a Red Blood Cell Pathogen of Alpacas (Vicugna pacos) and Llamas (Lama glama).</title>
        <authorList>
            <person name="Guimaraes A.M."/>
            <person name="Toth B."/>
            <person name="Santos A.P."/>
            <person name="do Nascimento N.C."/>
            <person name="Kritchevsky J.E."/>
            <person name="Messick J.B."/>
        </authorList>
    </citation>
    <scope>NUCLEOTIDE SEQUENCE [LARGE SCALE GENOMIC DNA]</scope>
    <source>
        <strain evidence="1 2">Purdue</strain>
    </source>
</reference>